<dbReference type="AlphaFoldDB" id="S2J6E9"/>
<dbReference type="InterPro" id="IPR013087">
    <property type="entry name" value="Znf_C2H2_type"/>
</dbReference>
<keyword evidence="1" id="KW-0862">Zinc</keyword>
<dbReference type="PROSITE" id="PS50157">
    <property type="entry name" value="ZINC_FINGER_C2H2_2"/>
    <property type="match status" value="1"/>
</dbReference>
<keyword evidence="1" id="KW-0863">Zinc-finger</keyword>
<evidence type="ECO:0000313" key="3">
    <source>
        <dbReference type="EMBL" id="EPB83832.1"/>
    </source>
</evidence>
<feature type="domain" description="C2H2-type" evidence="2">
    <location>
        <begin position="68"/>
        <end position="96"/>
    </location>
</feature>
<evidence type="ECO:0000256" key="1">
    <source>
        <dbReference type="PROSITE-ProRule" id="PRU00042"/>
    </source>
</evidence>
<dbReference type="GO" id="GO:0008270">
    <property type="term" value="F:zinc ion binding"/>
    <property type="evidence" value="ECO:0007669"/>
    <property type="project" value="UniProtKB-KW"/>
</dbReference>
<dbReference type="Pfam" id="PF12874">
    <property type="entry name" value="zf-met"/>
    <property type="match status" value="2"/>
</dbReference>
<dbReference type="SMART" id="SM00355">
    <property type="entry name" value="ZnF_C2H2"/>
    <property type="match status" value="3"/>
</dbReference>
<keyword evidence="4" id="KW-1185">Reference proteome</keyword>
<evidence type="ECO:0000313" key="4">
    <source>
        <dbReference type="Proteomes" id="UP000014254"/>
    </source>
</evidence>
<dbReference type="Proteomes" id="UP000014254">
    <property type="component" value="Unassembled WGS sequence"/>
</dbReference>
<keyword evidence="1" id="KW-0479">Metal-binding</keyword>
<reference evidence="4" key="1">
    <citation type="submission" date="2013-05" db="EMBL/GenBank/DDBJ databases">
        <title>The Genome sequence of Mucor circinelloides f. circinelloides 1006PhL.</title>
        <authorList>
            <consortium name="The Broad Institute Genomics Platform"/>
            <person name="Cuomo C."/>
            <person name="Earl A."/>
            <person name="Findley K."/>
            <person name="Lee S.C."/>
            <person name="Walker B."/>
            <person name="Young S."/>
            <person name="Zeng Q."/>
            <person name="Gargeya S."/>
            <person name="Fitzgerald M."/>
            <person name="Haas B."/>
            <person name="Abouelleil A."/>
            <person name="Allen A.W."/>
            <person name="Alvarado L."/>
            <person name="Arachchi H.M."/>
            <person name="Berlin A.M."/>
            <person name="Chapman S.B."/>
            <person name="Gainer-Dewar J."/>
            <person name="Goldberg J."/>
            <person name="Griggs A."/>
            <person name="Gujja S."/>
            <person name="Hansen M."/>
            <person name="Howarth C."/>
            <person name="Imamovic A."/>
            <person name="Ireland A."/>
            <person name="Larimer J."/>
            <person name="McCowan C."/>
            <person name="Murphy C."/>
            <person name="Pearson M."/>
            <person name="Poon T.W."/>
            <person name="Priest M."/>
            <person name="Roberts A."/>
            <person name="Saif S."/>
            <person name="Shea T."/>
            <person name="Sisk P."/>
            <person name="Sykes S."/>
            <person name="Wortman J."/>
            <person name="Nusbaum C."/>
            <person name="Birren B."/>
        </authorList>
    </citation>
    <scope>NUCLEOTIDE SEQUENCE [LARGE SCALE GENOMIC DNA]</scope>
    <source>
        <strain evidence="4">1006PhL</strain>
    </source>
</reference>
<evidence type="ECO:0000259" key="2">
    <source>
        <dbReference type="PROSITE" id="PS50157"/>
    </source>
</evidence>
<sequence length="214" mass="25178">MKLRDRQKRVLGDVKEEDNKAGLTLINTSSSTVNVPSSWNRDIKQEDTKNDNNLLQQDDRFGKEDYYYQCDICKQRMPTVISVIQHRKLIHNVKRTNPSKIKDINTGPDVHDPNFHCKPCKVDYIGRNQYRQHLRATHYMVLKPMPKYRLLQSTIAPDPDDPNLYCRACDYTYADKATYKRHCRYTHGITSVKIRTRRAKPDAIFLLFTMWIGD</sequence>
<gene>
    <name evidence="3" type="ORF">HMPREF1544_09406</name>
</gene>
<dbReference type="PROSITE" id="PS00028">
    <property type="entry name" value="ZINC_FINGER_C2H2_1"/>
    <property type="match status" value="3"/>
</dbReference>
<proteinExistence type="predicted"/>
<protein>
    <recommendedName>
        <fullName evidence="2">C2H2-type domain-containing protein</fullName>
    </recommendedName>
</protein>
<dbReference type="InParanoid" id="S2J6E9"/>
<name>S2J6E9_MUCC1</name>
<dbReference type="VEuPathDB" id="FungiDB:HMPREF1544_09406"/>
<organism evidence="3 4">
    <name type="scientific">Mucor circinelloides f. circinelloides (strain 1006PhL)</name>
    <name type="common">Mucormycosis agent</name>
    <name type="synonym">Calyptromyces circinelloides</name>
    <dbReference type="NCBI Taxonomy" id="1220926"/>
    <lineage>
        <taxon>Eukaryota</taxon>
        <taxon>Fungi</taxon>
        <taxon>Fungi incertae sedis</taxon>
        <taxon>Mucoromycota</taxon>
        <taxon>Mucoromycotina</taxon>
        <taxon>Mucoromycetes</taxon>
        <taxon>Mucorales</taxon>
        <taxon>Mucorineae</taxon>
        <taxon>Mucoraceae</taxon>
        <taxon>Mucor</taxon>
    </lineage>
</organism>
<dbReference type="EMBL" id="KE124057">
    <property type="protein sequence ID" value="EPB83832.1"/>
    <property type="molecule type" value="Genomic_DNA"/>
</dbReference>
<accession>S2J6E9</accession>
<dbReference type="OrthoDB" id="8667566at2759"/>
<dbReference type="Gene3D" id="3.30.160.60">
    <property type="entry name" value="Classic Zinc Finger"/>
    <property type="match status" value="1"/>
</dbReference>